<protein>
    <submittedName>
        <fullName evidence="2">Uncharacterized protein</fullName>
    </submittedName>
</protein>
<feature type="region of interest" description="Disordered" evidence="1">
    <location>
        <begin position="1"/>
        <end position="21"/>
    </location>
</feature>
<evidence type="ECO:0000313" key="3">
    <source>
        <dbReference type="Proteomes" id="UP000736787"/>
    </source>
</evidence>
<feature type="compositionally biased region" description="Polar residues" evidence="1">
    <location>
        <begin position="7"/>
        <end position="16"/>
    </location>
</feature>
<evidence type="ECO:0000256" key="1">
    <source>
        <dbReference type="SAM" id="MobiDB-lite"/>
    </source>
</evidence>
<organism evidence="2 3">
    <name type="scientific">Phytophthora cactorum</name>
    <dbReference type="NCBI Taxonomy" id="29920"/>
    <lineage>
        <taxon>Eukaryota</taxon>
        <taxon>Sar</taxon>
        <taxon>Stramenopiles</taxon>
        <taxon>Oomycota</taxon>
        <taxon>Peronosporomycetes</taxon>
        <taxon>Peronosporales</taxon>
        <taxon>Peronosporaceae</taxon>
        <taxon>Phytophthora</taxon>
    </lineage>
</organism>
<reference evidence="2" key="1">
    <citation type="submission" date="2018-10" db="EMBL/GenBank/DDBJ databases">
        <title>Effector identification in a new, highly contiguous assembly of the strawberry crown rot pathogen Phytophthora cactorum.</title>
        <authorList>
            <person name="Armitage A.D."/>
            <person name="Nellist C.F."/>
            <person name="Bates H."/>
            <person name="Vickerstaff R.J."/>
            <person name="Harrison R.J."/>
        </authorList>
    </citation>
    <scope>NUCLEOTIDE SEQUENCE</scope>
    <source>
        <strain evidence="2">4040</strain>
    </source>
</reference>
<dbReference type="AlphaFoldDB" id="A0A8T1C0H8"/>
<sequence>MDGNPSMRGQSESATNIARADCPHLSDPAWEALQRLATVIEEAVVATMLRTLSPTEQHGVALGFIVPSQTAERGESSPWPTAPQATSRRWRYQFLETIGLTGDDILQRRSTSTSPTSRRLLGGTQES</sequence>
<evidence type="ECO:0000313" key="2">
    <source>
        <dbReference type="EMBL" id="KAG2913506.1"/>
    </source>
</evidence>
<feature type="region of interest" description="Disordered" evidence="1">
    <location>
        <begin position="104"/>
        <end position="127"/>
    </location>
</feature>
<feature type="compositionally biased region" description="Low complexity" evidence="1">
    <location>
        <begin position="108"/>
        <end position="119"/>
    </location>
</feature>
<gene>
    <name evidence="2" type="ORF">PC117_g18555</name>
</gene>
<proteinExistence type="predicted"/>
<name>A0A8T1C0H8_9STRA</name>
<accession>A0A8T1C0H8</accession>
<dbReference type="Proteomes" id="UP000736787">
    <property type="component" value="Unassembled WGS sequence"/>
</dbReference>
<comment type="caution">
    <text evidence="2">The sequence shown here is derived from an EMBL/GenBank/DDBJ whole genome shotgun (WGS) entry which is preliminary data.</text>
</comment>
<dbReference type="EMBL" id="RCMK01000755">
    <property type="protein sequence ID" value="KAG2913506.1"/>
    <property type="molecule type" value="Genomic_DNA"/>
</dbReference>